<dbReference type="PANTHER" id="PTHR47505">
    <property type="entry name" value="DNA UTILIZATION PROTEIN YHGH"/>
    <property type="match status" value="1"/>
</dbReference>
<dbReference type="SUPFAM" id="SSF53271">
    <property type="entry name" value="PRTase-like"/>
    <property type="match status" value="1"/>
</dbReference>
<accession>X1PB20</accession>
<dbReference type="PANTHER" id="PTHR47505:SF1">
    <property type="entry name" value="DNA UTILIZATION PROTEIN YHGH"/>
    <property type="match status" value="1"/>
</dbReference>
<protein>
    <recommendedName>
        <fullName evidence="2">Double zinc ribbon domain-containing protein</fullName>
    </recommendedName>
</protein>
<name>X1PB20_9ZZZZ</name>
<dbReference type="InterPro" id="IPR029057">
    <property type="entry name" value="PRTase-like"/>
</dbReference>
<feature type="non-terminal residue" evidence="1">
    <location>
        <position position="170"/>
    </location>
</feature>
<sequence>MYYYIKVKNFILDLLYPQFCFNCGREGSYLCQDCQSTLQILNLHQIYQTPNLKDLYFALSYRDILIKNLVQKFKYQPFAKELAIPLTSLIITHFQLLDNKPNFSGFALIPVPLEKKKLKWRGFNQAEEIGKELSKFLKIPLISDCLVKTRETLPQIELAEEARKENIRNA</sequence>
<organism evidence="1">
    <name type="scientific">marine sediment metagenome</name>
    <dbReference type="NCBI Taxonomy" id="412755"/>
    <lineage>
        <taxon>unclassified sequences</taxon>
        <taxon>metagenomes</taxon>
        <taxon>ecological metagenomes</taxon>
    </lineage>
</organism>
<proteinExistence type="predicted"/>
<evidence type="ECO:0008006" key="2">
    <source>
        <dbReference type="Google" id="ProtNLM"/>
    </source>
</evidence>
<dbReference type="InterPro" id="IPR051910">
    <property type="entry name" value="ComF/GntX_DNA_util-trans"/>
</dbReference>
<comment type="caution">
    <text evidence="1">The sequence shown here is derived from an EMBL/GenBank/DDBJ whole genome shotgun (WGS) entry which is preliminary data.</text>
</comment>
<dbReference type="AlphaFoldDB" id="X1PB20"/>
<reference evidence="1" key="1">
    <citation type="journal article" date="2014" name="Front. Microbiol.">
        <title>High frequency of phylogenetically diverse reductive dehalogenase-homologous genes in deep subseafloor sedimentary metagenomes.</title>
        <authorList>
            <person name="Kawai M."/>
            <person name="Futagami T."/>
            <person name="Toyoda A."/>
            <person name="Takaki Y."/>
            <person name="Nishi S."/>
            <person name="Hori S."/>
            <person name="Arai W."/>
            <person name="Tsubouchi T."/>
            <person name="Morono Y."/>
            <person name="Uchiyama I."/>
            <person name="Ito T."/>
            <person name="Fujiyama A."/>
            <person name="Inagaki F."/>
            <person name="Takami H."/>
        </authorList>
    </citation>
    <scope>NUCLEOTIDE SEQUENCE</scope>
    <source>
        <strain evidence="1">Expedition CK06-06</strain>
    </source>
</reference>
<dbReference type="EMBL" id="BARV01028973">
    <property type="protein sequence ID" value="GAI39661.1"/>
    <property type="molecule type" value="Genomic_DNA"/>
</dbReference>
<evidence type="ECO:0000313" key="1">
    <source>
        <dbReference type="EMBL" id="GAI39661.1"/>
    </source>
</evidence>
<gene>
    <name evidence="1" type="ORF">S06H3_46276</name>
</gene>